<dbReference type="PANTHER" id="PTHR33516">
    <property type="entry name" value="LEXA REPRESSOR"/>
    <property type="match status" value="1"/>
</dbReference>
<name>A0A3Q9ICX2_9BACL</name>
<dbReference type="PANTHER" id="PTHR33516:SF2">
    <property type="entry name" value="LEXA REPRESSOR-RELATED"/>
    <property type="match status" value="1"/>
</dbReference>
<evidence type="ECO:0000259" key="1">
    <source>
        <dbReference type="Pfam" id="PF01726"/>
    </source>
</evidence>
<dbReference type="GO" id="GO:0006508">
    <property type="term" value="P:proteolysis"/>
    <property type="evidence" value="ECO:0007669"/>
    <property type="project" value="InterPro"/>
</dbReference>
<sequence length="123" mass="13733">MNNHNKPLTRRQTEALQFIKSFVSKNGYPPTVREIADHMQYQSASTAFQLLEVLVRKGYIKKGSRPRELQIVGYESMAEKDAEIARLREALVRIAGMNIIGSSAITMKSIANKALELIGGKAQ</sequence>
<keyword evidence="3" id="KW-1185">Reference proteome</keyword>
<gene>
    <name evidence="2" type="ORF">EI981_13305</name>
</gene>
<evidence type="ECO:0000313" key="2">
    <source>
        <dbReference type="EMBL" id="AZS15342.1"/>
    </source>
</evidence>
<reference evidence="3" key="1">
    <citation type="submission" date="2018-12" db="EMBL/GenBank/DDBJ databases">
        <title>Complete genome sequence of Paenibacillus sp. MBLB1234.</title>
        <authorList>
            <person name="Nam Y.-D."/>
            <person name="Kang J."/>
            <person name="Chung W.-H."/>
            <person name="Park Y.S."/>
        </authorList>
    </citation>
    <scope>NUCLEOTIDE SEQUENCE [LARGE SCALE GENOMIC DNA]</scope>
    <source>
        <strain evidence="3">MBLB1234</strain>
    </source>
</reference>
<dbReference type="AlphaFoldDB" id="A0A3Q9ICX2"/>
<dbReference type="InterPro" id="IPR050077">
    <property type="entry name" value="LexA_repressor"/>
</dbReference>
<dbReference type="KEGG" id="plut:EI981_13305"/>
<protein>
    <recommendedName>
        <fullName evidence="1">LexA repressor DNA-binding domain-containing protein</fullName>
    </recommendedName>
</protein>
<evidence type="ECO:0000313" key="3">
    <source>
        <dbReference type="Proteomes" id="UP000270678"/>
    </source>
</evidence>
<organism evidence="2 3">
    <name type="scientific">Paenibacillus lutimineralis</name>
    <dbReference type="NCBI Taxonomy" id="2707005"/>
    <lineage>
        <taxon>Bacteria</taxon>
        <taxon>Bacillati</taxon>
        <taxon>Bacillota</taxon>
        <taxon>Bacilli</taxon>
        <taxon>Bacillales</taxon>
        <taxon>Paenibacillaceae</taxon>
        <taxon>Paenibacillus</taxon>
    </lineage>
</organism>
<dbReference type="OrthoDB" id="1956263at2"/>
<dbReference type="InterPro" id="IPR036390">
    <property type="entry name" value="WH_DNA-bd_sf"/>
</dbReference>
<proteinExistence type="predicted"/>
<accession>A0A3Q9ICX2</accession>
<dbReference type="GO" id="GO:0004252">
    <property type="term" value="F:serine-type endopeptidase activity"/>
    <property type="evidence" value="ECO:0007669"/>
    <property type="project" value="InterPro"/>
</dbReference>
<dbReference type="Pfam" id="PF01726">
    <property type="entry name" value="LexA_DNA_bind"/>
    <property type="match status" value="1"/>
</dbReference>
<dbReference type="RefSeq" id="WP_126998865.1">
    <property type="nucleotide sequence ID" value="NZ_CP034346.1"/>
</dbReference>
<dbReference type="Gene3D" id="1.10.10.10">
    <property type="entry name" value="Winged helix-like DNA-binding domain superfamily/Winged helix DNA-binding domain"/>
    <property type="match status" value="1"/>
</dbReference>
<dbReference type="EMBL" id="CP034346">
    <property type="protein sequence ID" value="AZS15342.1"/>
    <property type="molecule type" value="Genomic_DNA"/>
</dbReference>
<feature type="domain" description="LexA repressor DNA-binding" evidence="1">
    <location>
        <begin position="6"/>
        <end position="62"/>
    </location>
</feature>
<dbReference type="SUPFAM" id="SSF46785">
    <property type="entry name" value="Winged helix' DNA-binding domain"/>
    <property type="match status" value="1"/>
</dbReference>
<dbReference type="Proteomes" id="UP000270678">
    <property type="component" value="Chromosome"/>
</dbReference>
<dbReference type="InterPro" id="IPR036388">
    <property type="entry name" value="WH-like_DNA-bd_sf"/>
</dbReference>
<dbReference type="InterPro" id="IPR006199">
    <property type="entry name" value="LexA_DNA-bd_dom"/>
</dbReference>